<dbReference type="EMBL" id="VNHQ01000010">
    <property type="protein sequence ID" value="TYP66786.1"/>
    <property type="molecule type" value="Genomic_DNA"/>
</dbReference>
<evidence type="ECO:0000313" key="4">
    <source>
        <dbReference type="Proteomes" id="UP000324282"/>
    </source>
</evidence>
<dbReference type="NCBIfam" id="NF038178">
    <property type="entry name" value="AlgP_Nterm"/>
    <property type="match status" value="1"/>
</dbReference>
<feature type="coiled-coil region" evidence="1">
    <location>
        <begin position="34"/>
        <end position="94"/>
    </location>
</feature>
<dbReference type="OrthoDB" id="7033769at2"/>
<gene>
    <name evidence="3" type="ORF">A9A72_120110</name>
</gene>
<evidence type="ECO:0000256" key="2">
    <source>
        <dbReference type="SAM" id="MobiDB-lite"/>
    </source>
</evidence>
<evidence type="ECO:0008006" key="5">
    <source>
        <dbReference type="Google" id="ProtNLM"/>
    </source>
</evidence>
<evidence type="ECO:0000313" key="3">
    <source>
        <dbReference type="EMBL" id="TYP66786.1"/>
    </source>
</evidence>
<dbReference type="Proteomes" id="UP000324282">
    <property type="component" value="Unassembled WGS sequence"/>
</dbReference>
<sequence>MPAKKNAVTTPLHLLQQLSKSLVVHLEKACTDAQKDAEILLAKLEKQRGKTQEKLIKARAKLDEAGNAGKSKAQSKARARLAELDDMLALLQARQSETLSYLADLKRDAEQSLSLARGVTQVEEAAAQALASRSKASPARSATTQRKAAPATTKQAPAKQSSSNSSTAARKPAATTRARPAASKAASGKSATTNTSSSQAAATSAAKRPARPASSRAKPKASTTKPSGAAKPAAARKPASAKAGSADQSAPPASS</sequence>
<accession>A0A5S5BKG1</accession>
<proteinExistence type="predicted"/>
<evidence type="ECO:0000256" key="1">
    <source>
        <dbReference type="SAM" id="Coils"/>
    </source>
</evidence>
<dbReference type="AlphaFoldDB" id="A0A5S5BKG1"/>
<organism evidence="3 4">
    <name type="scientific">Stutzerimonas stutzeri</name>
    <name type="common">Pseudomonas stutzeri</name>
    <dbReference type="NCBI Taxonomy" id="316"/>
    <lineage>
        <taxon>Bacteria</taxon>
        <taxon>Pseudomonadati</taxon>
        <taxon>Pseudomonadota</taxon>
        <taxon>Gammaproteobacteria</taxon>
        <taxon>Pseudomonadales</taxon>
        <taxon>Pseudomonadaceae</taxon>
        <taxon>Stutzerimonas</taxon>
    </lineage>
</organism>
<comment type="caution">
    <text evidence="3">The sequence shown here is derived from an EMBL/GenBank/DDBJ whole genome shotgun (WGS) entry which is preliminary data.</text>
</comment>
<reference evidence="3 4" key="1">
    <citation type="submission" date="2019-07" db="EMBL/GenBank/DDBJ databases">
        <title>Deep subsurface shale carbon reservoir microbial communities from Ohio and West Virginia, USA.</title>
        <authorList>
            <person name="Wrighton K."/>
        </authorList>
    </citation>
    <scope>NUCLEOTIDE SEQUENCE [LARGE SCALE GENOMIC DNA]</scope>
    <source>
        <strain evidence="3 4">NP_8Ht</strain>
    </source>
</reference>
<name>A0A5S5BKG1_STUST</name>
<feature type="region of interest" description="Disordered" evidence="2">
    <location>
        <begin position="130"/>
        <end position="255"/>
    </location>
</feature>
<feature type="compositionally biased region" description="Low complexity" evidence="2">
    <location>
        <begin position="130"/>
        <end position="246"/>
    </location>
</feature>
<keyword evidence="1" id="KW-0175">Coiled coil</keyword>
<dbReference type="InterPro" id="IPR047725">
    <property type="entry name" value="AlgP_N"/>
</dbReference>
<dbReference type="RefSeq" id="WP_148923881.1">
    <property type="nucleotide sequence ID" value="NZ_VNHQ01000010.1"/>
</dbReference>
<protein>
    <recommendedName>
        <fullName evidence="5">Transcriptional regulator</fullName>
    </recommendedName>
</protein>